<sequence>MKSIADNLAVAAQLVKDDDLILYILSGLGPDFNTLVVSVTSRVEAISIADLHGLLLSHETRLESLNLIEEDLDEVEVVVVVVDIIWVMVNLIIPRSLLNVNLYSPIMSLSVETTVVMSKLWLVMEQDRATGKVLLEGRLEDDLYKLLSIGRSDLRSFNKPQAFLVTKPSLDVWHIHLGHPSIKVIQSVGNVGNQLTHGQFSQLVQLLNQANVTQPDVSLADPNATVVCADATELCLDSN</sequence>
<accession>A0ABQ7TSG1</accession>
<proteinExistence type="predicted"/>
<name>A0ABQ7TSG1_SOLTU</name>
<evidence type="ECO:0008006" key="3">
    <source>
        <dbReference type="Google" id="ProtNLM"/>
    </source>
</evidence>
<gene>
    <name evidence="1" type="ORF">KY290_036369</name>
</gene>
<evidence type="ECO:0000313" key="2">
    <source>
        <dbReference type="Proteomes" id="UP000826656"/>
    </source>
</evidence>
<keyword evidence="2" id="KW-1185">Reference proteome</keyword>
<dbReference type="Proteomes" id="UP000826656">
    <property type="component" value="Unassembled WGS sequence"/>
</dbReference>
<evidence type="ECO:0000313" key="1">
    <source>
        <dbReference type="EMBL" id="KAH0737664.1"/>
    </source>
</evidence>
<reference evidence="1 2" key="1">
    <citation type="journal article" date="2021" name="bioRxiv">
        <title>Chromosome-scale and haplotype-resolved genome assembly of a tetraploid potato cultivar.</title>
        <authorList>
            <person name="Sun H."/>
            <person name="Jiao W.-B."/>
            <person name="Krause K."/>
            <person name="Campoy J.A."/>
            <person name="Goel M."/>
            <person name="Folz-Donahue K."/>
            <person name="Kukat C."/>
            <person name="Huettel B."/>
            <person name="Schneeberger K."/>
        </authorList>
    </citation>
    <scope>NUCLEOTIDE SEQUENCE [LARGE SCALE GENOMIC DNA]</scope>
    <source>
        <strain evidence="1">SolTubOtavaFocal</strain>
        <tissue evidence="1">Leaves</tissue>
    </source>
</reference>
<dbReference type="PANTHER" id="PTHR47481:SF42">
    <property type="entry name" value="RHO GTPASE-ACTIVATING PROTEIN GACK-LIKE"/>
    <property type="match status" value="1"/>
</dbReference>
<protein>
    <recommendedName>
        <fullName evidence="3">GAG-pre-integrase domain-containing protein</fullName>
    </recommendedName>
</protein>
<dbReference type="PANTHER" id="PTHR47481">
    <property type="match status" value="1"/>
</dbReference>
<comment type="caution">
    <text evidence="1">The sequence shown here is derived from an EMBL/GenBank/DDBJ whole genome shotgun (WGS) entry which is preliminary data.</text>
</comment>
<dbReference type="EMBL" id="JAIVGD010000028">
    <property type="protein sequence ID" value="KAH0737664.1"/>
    <property type="molecule type" value="Genomic_DNA"/>
</dbReference>
<organism evidence="1 2">
    <name type="scientific">Solanum tuberosum</name>
    <name type="common">Potato</name>
    <dbReference type="NCBI Taxonomy" id="4113"/>
    <lineage>
        <taxon>Eukaryota</taxon>
        <taxon>Viridiplantae</taxon>
        <taxon>Streptophyta</taxon>
        <taxon>Embryophyta</taxon>
        <taxon>Tracheophyta</taxon>
        <taxon>Spermatophyta</taxon>
        <taxon>Magnoliopsida</taxon>
        <taxon>eudicotyledons</taxon>
        <taxon>Gunneridae</taxon>
        <taxon>Pentapetalae</taxon>
        <taxon>asterids</taxon>
        <taxon>lamiids</taxon>
        <taxon>Solanales</taxon>
        <taxon>Solanaceae</taxon>
        <taxon>Solanoideae</taxon>
        <taxon>Solaneae</taxon>
        <taxon>Solanum</taxon>
    </lineage>
</organism>